<evidence type="ECO:0000313" key="8">
    <source>
        <dbReference type="EMBL" id="MFC5064955.1"/>
    </source>
</evidence>
<evidence type="ECO:0000256" key="4">
    <source>
        <dbReference type="ARBA" id="ARBA00022679"/>
    </source>
</evidence>
<keyword evidence="4 7" id="KW-0808">Transferase</keyword>
<feature type="site" description="Positions MEP for the nucleophilic attack" evidence="7">
    <location>
        <position position="202"/>
    </location>
</feature>
<name>A0ABV9YPZ9_9PSEU</name>
<dbReference type="InterPro" id="IPR050088">
    <property type="entry name" value="IspD/TarI_cytidylyltransf_bact"/>
</dbReference>
<sequence length="219" mass="22077">MRVAAVVPAAGSGERLGAGLPKALVEVAGVAMVTRAVDGLLASGIVDDVIVVAPAEHLEAMRAVVPTTARVVPGGHDRVASVACGLQAIGCADVVLVHDAARCLCPPEVVRAVAKAVGDGHVAVVPAIPVADTVRRADAEGRVVLVDRTGLLAVQTPQGFDPAVLRRAHEAAGDNRATDDAGLVEAIGAEVVTVPGDPRAFKVTSPLDLAMADALARLT</sequence>
<dbReference type="SUPFAM" id="SSF53448">
    <property type="entry name" value="Nucleotide-diphospho-sugar transferases"/>
    <property type="match status" value="1"/>
</dbReference>
<evidence type="ECO:0000256" key="3">
    <source>
        <dbReference type="ARBA" id="ARBA00009789"/>
    </source>
</evidence>
<keyword evidence="9" id="KW-1185">Reference proteome</keyword>
<reference evidence="9" key="1">
    <citation type="journal article" date="2019" name="Int. J. Syst. Evol. Microbiol.">
        <title>The Global Catalogue of Microorganisms (GCM) 10K type strain sequencing project: providing services to taxonomists for standard genome sequencing and annotation.</title>
        <authorList>
            <consortium name="The Broad Institute Genomics Platform"/>
            <consortium name="The Broad Institute Genome Sequencing Center for Infectious Disease"/>
            <person name="Wu L."/>
            <person name="Ma J."/>
        </authorList>
    </citation>
    <scope>NUCLEOTIDE SEQUENCE [LARGE SCALE GENOMIC DNA]</scope>
    <source>
        <strain evidence="9">CGMCC 4.7093</strain>
    </source>
</reference>
<feature type="site" description="Transition state stabilizer" evidence="7">
    <location>
        <position position="22"/>
    </location>
</feature>
<dbReference type="InterPro" id="IPR018294">
    <property type="entry name" value="ISPD_synthase_CS"/>
</dbReference>
<dbReference type="RefSeq" id="WP_378038293.1">
    <property type="nucleotide sequence ID" value="NZ_JBHSIV010000028.1"/>
</dbReference>
<dbReference type="HAMAP" id="MF_00108">
    <property type="entry name" value="IspD"/>
    <property type="match status" value="1"/>
</dbReference>
<evidence type="ECO:0000256" key="7">
    <source>
        <dbReference type="HAMAP-Rule" id="MF_00108"/>
    </source>
</evidence>
<feature type="site" description="Transition state stabilizer" evidence="7">
    <location>
        <position position="15"/>
    </location>
</feature>
<dbReference type="PANTHER" id="PTHR32125:SF4">
    <property type="entry name" value="2-C-METHYL-D-ERYTHRITOL 4-PHOSPHATE CYTIDYLYLTRANSFERASE, CHLOROPLASTIC"/>
    <property type="match status" value="1"/>
</dbReference>
<organism evidence="8 9">
    <name type="scientific">Actinomycetospora atypica</name>
    <dbReference type="NCBI Taxonomy" id="1290095"/>
    <lineage>
        <taxon>Bacteria</taxon>
        <taxon>Bacillati</taxon>
        <taxon>Actinomycetota</taxon>
        <taxon>Actinomycetes</taxon>
        <taxon>Pseudonocardiales</taxon>
        <taxon>Pseudonocardiaceae</taxon>
        <taxon>Actinomycetospora</taxon>
    </lineage>
</organism>
<dbReference type="Proteomes" id="UP001595947">
    <property type="component" value="Unassembled WGS sequence"/>
</dbReference>
<evidence type="ECO:0000256" key="2">
    <source>
        <dbReference type="ARBA" id="ARBA00004787"/>
    </source>
</evidence>
<dbReference type="InterPro" id="IPR034683">
    <property type="entry name" value="IspD/TarI"/>
</dbReference>
<dbReference type="InterPro" id="IPR001228">
    <property type="entry name" value="IspD"/>
</dbReference>
<evidence type="ECO:0000313" key="9">
    <source>
        <dbReference type="Proteomes" id="UP001595947"/>
    </source>
</evidence>
<dbReference type="EC" id="2.7.7.60" evidence="7"/>
<comment type="catalytic activity">
    <reaction evidence="1 7">
        <text>2-C-methyl-D-erythritol 4-phosphate + CTP + H(+) = 4-CDP-2-C-methyl-D-erythritol + diphosphate</text>
        <dbReference type="Rhea" id="RHEA:13429"/>
        <dbReference type="ChEBI" id="CHEBI:15378"/>
        <dbReference type="ChEBI" id="CHEBI:33019"/>
        <dbReference type="ChEBI" id="CHEBI:37563"/>
        <dbReference type="ChEBI" id="CHEBI:57823"/>
        <dbReference type="ChEBI" id="CHEBI:58262"/>
        <dbReference type="EC" id="2.7.7.60"/>
    </reaction>
</comment>
<evidence type="ECO:0000256" key="1">
    <source>
        <dbReference type="ARBA" id="ARBA00001282"/>
    </source>
</evidence>
<accession>A0ABV9YPZ9</accession>
<comment type="similarity">
    <text evidence="3 7">Belongs to the IspD/TarI cytidylyltransferase family. IspD subfamily.</text>
</comment>
<evidence type="ECO:0000256" key="5">
    <source>
        <dbReference type="ARBA" id="ARBA00022695"/>
    </source>
</evidence>
<dbReference type="Pfam" id="PF01128">
    <property type="entry name" value="IspD"/>
    <property type="match status" value="1"/>
</dbReference>
<dbReference type="NCBIfam" id="TIGR00453">
    <property type="entry name" value="ispD"/>
    <property type="match status" value="1"/>
</dbReference>
<dbReference type="GO" id="GO:0050518">
    <property type="term" value="F:2-C-methyl-D-erythritol 4-phosphate cytidylyltransferase activity"/>
    <property type="evidence" value="ECO:0007669"/>
    <property type="project" value="UniProtKB-EC"/>
</dbReference>
<keyword evidence="6 7" id="KW-0414">Isoprene biosynthesis</keyword>
<feature type="site" description="Positions MEP for the nucleophilic attack" evidence="7">
    <location>
        <position position="148"/>
    </location>
</feature>
<proteinExistence type="inferred from homology"/>
<dbReference type="CDD" id="cd02516">
    <property type="entry name" value="CDP-ME_synthetase"/>
    <property type="match status" value="1"/>
</dbReference>
<dbReference type="EMBL" id="JBHSIV010000028">
    <property type="protein sequence ID" value="MFC5064955.1"/>
    <property type="molecule type" value="Genomic_DNA"/>
</dbReference>
<dbReference type="InterPro" id="IPR029044">
    <property type="entry name" value="Nucleotide-diphossugar_trans"/>
</dbReference>
<protein>
    <recommendedName>
        <fullName evidence="7">2-C-methyl-D-erythritol 4-phosphate cytidylyltransferase</fullName>
        <ecNumber evidence="7">2.7.7.60</ecNumber>
    </recommendedName>
    <alternativeName>
        <fullName evidence="7">4-diphosphocytidyl-2C-methyl-D-erythritol synthase</fullName>
    </alternativeName>
    <alternativeName>
        <fullName evidence="7">MEP cytidylyltransferase</fullName>
        <shortName evidence="7">MCT</shortName>
    </alternativeName>
</protein>
<dbReference type="PANTHER" id="PTHR32125">
    <property type="entry name" value="2-C-METHYL-D-ERYTHRITOL 4-PHOSPHATE CYTIDYLYLTRANSFERASE, CHLOROPLASTIC"/>
    <property type="match status" value="1"/>
</dbReference>
<dbReference type="Gene3D" id="3.90.550.10">
    <property type="entry name" value="Spore Coat Polysaccharide Biosynthesis Protein SpsA, Chain A"/>
    <property type="match status" value="1"/>
</dbReference>
<comment type="pathway">
    <text evidence="2 7">Isoprenoid biosynthesis; isopentenyl diphosphate biosynthesis via DXP pathway; isopentenyl diphosphate from 1-deoxy-D-xylulose 5-phosphate: step 2/6.</text>
</comment>
<evidence type="ECO:0000256" key="6">
    <source>
        <dbReference type="ARBA" id="ARBA00023229"/>
    </source>
</evidence>
<comment type="function">
    <text evidence="7">Catalyzes the formation of 4-diphosphocytidyl-2-C-methyl-D-erythritol from CTP and 2-C-methyl-D-erythritol 4-phosphate (MEP).</text>
</comment>
<dbReference type="PROSITE" id="PS01295">
    <property type="entry name" value="ISPD"/>
    <property type="match status" value="1"/>
</dbReference>
<keyword evidence="5 7" id="KW-0548">Nucleotidyltransferase</keyword>
<comment type="caution">
    <text evidence="8">The sequence shown here is derived from an EMBL/GenBank/DDBJ whole genome shotgun (WGS) entry which is preliminary data.</text>
</comment>
<gene>
    <name evidence="7 8" type="primary">ispD</name>
    <name evidence="8" type="ORF">ACFPBZ_22220</name>
</gene>